<dbReference type="Proteomes" id="UP000007881">
    <property type="component" value="Chromosome"/>
</dbReference>
<name>I0IH33_PHYMF</name>
<feature type="transmembrane region" description="Helical" evidence="7">
    <location>
        <begin position="304"/>
        <end position="324"/>
    </location>
</feature>
<feature type="transmembrane region" description="Helical" evidence="7">
    <location>
        <begin position="163"/>
        <end position="181"/>
    </location>
</feature>
<sequence>MAVLLLVAGAACWLLLAYFTHGRWLARRVFGLGGPGAGPTPAHAREDGRDFVPTPRGVVFGHHFTSIAATGPIVGPAIAVIWGWVPAVAWVLLGSVFLGAAHDLGSLAVSLRSRGRTIGDVAGEALNPRVRILLLFVLFLALTIVLAIFGLVIAAVFRGFPASITPVLLQVPLAVGIGLWLHRRGVGLAAPSGIALAVMFGLVLLGDLGPLHALNAWFASWPTIAWVAVLLGYCYAASVLPVWVLLQPRDYINALQLVVTLGLVVVGLVAAAVFGGAAVEGARPTLSLAAAPAVRLDPAGAPPILPFLFITIACGACSGFHCLVSSGTTSKQLDRDADAQPVAYGAMLLEAFLALIVIVACTAGLGLGVRAAGGGTLLGADAWASRYPGWSEAGGLAAMVNAFVDGSANLLGALGLPAAASTALMGVFVASFAATTLDSATRLQRYVIVELAAALRPRRAIPDEAPREAGWVKHAATLAAVGLAASLAALPAPGTAWSWATAGTGGLILWPLFGAVNQLMAGLALLVIAFWLRRRGGAAWAFAAPAAAMLVLPGWAVLSQAFAGEAGGRPGWLYADDPNLPLLGIAALTAAGVAWIAVEAVRLWPGAAGRG</sequence>
<gene>
    <name evidence="9" type="primary">cstA</name>
    <name evidence="9" type="ordered locus">PSMK_24120</name>
</gene>
<dbReference type="GO" id="GO:0009267">
    <property type="term" value="P:cellular response to starvation"/>
    <property type="evidence" value="ECO:0007669"/>
    <property type="project" value="InterPro"/>
</dbReference>
<dbReference type="EMBL" id="AP012338">
    <property type="protein sequence ID" value="BAM04571.1"/>
    <property type="molecule type" value="Genomic_DNA"/>
</dbReference>
<dbReference type="InterPro" id="IPR051605">
    <property type="entry name" value="CstA"/>
</dbReference>
<dbReference type="Pfam" id="PF02554">
    <property type="entry name" value="CstA"/>
    <property type="match status" value="2"/>
</dbReference>
<proteinExistence type="inferred from homology"/>
<dbReference type="HOGENOM" id="CLU_010531_4_1_0"/>
<dbReference type="eggNOG" id="COG1966">
    <property type="taxonomic scope" value="Bacteria"/>
</dbReference>
<dbReference type="InterPro" id="IPR003706">
    <property type="entry name" value="CstA_N"/>
</dbReference>
<organism evidence="9 10">
    <name type="scientific">Phycisphaera mikurensis (strain NBRC 102666 / KCTC 22515 / FYK2301M01)</name>
    <dbReference type="NCBI Taxonomy" id="1142394"/>
    <lineage>
        <taxon>Bacteria</taxon>
        <taxon>Pseudomonadati</taxon>
        <taxon>Planctomycetota</taxon>
        <taxon>Phycisphaerae</taxon>
        <taxon>Phycisphaerales</taxon>
        <taxon>Phycisphaeraceae</taxon>
        <taxon>Phycisphaera</taxon>
    </lineage>
</organism>
<comment type="subcellular location">
    <subcellularLocation>
        <location evidence="1">Cell membrane</location>
        <topology evidence="1">Multi-pass membrane protein</topology>
    </subcellularLocation>
</comment>
<feature type="transmembrane region" description="Helical" evidence="7">
    <location>
        <begin position="582"/>
        <end position="604"/>
    </location>
</feature>
<evidence type="ECO:0000256" key="4">
    <source>
        <dbReference type="ARBA" id="ARBA00022692"/>
    </source>
</evidence>
<comment type="similarity">
    <text evidence="2">Belongs to the peptide transporter carbon starvation (CstA) (TC 2.A.114) family.</text>
</comment>
<keyword evidence="10" id="KW-1185">Reference proteome</keyword>
<feature type="transmembrane region" description="Helical" evidence="7">
    <location>
        <begin position="132"/>
        <end position="157"/>
    </location>
</feature>
<protein>
    <submittedName>
        <fullName evidence="9">Carbon starvation protein A</fullName>
    </submittedName>
</protein>
<dbReference type="STRING" id="1142394.PSMK_24120"/>
<keyword evidence="4 7" id="KW-0812">Transmembrane</keyword>
<reference evidence="9 10" key="1">
    <citation type="submission" date="2012-02" db="EMBL/GenBank/DDBJ databases">
        <title>Complete genome sequence of Phycisphaera mikurensis NBRC 102666.</title>
        <authorList>
            <person name="Ankai A."/>
            <person name="Hosoyama A."/>
            <person name="Terui Y."/>
            <person name="Sekine M."/>
            <person name="Fukai R."/>
            <person name="Kato Y."/>
            <person name="Nakamura S."/>
            <person name="Yamada-Narita S."/>
            <person name="Kawakoshi A."/>
            <person name="Fukunaga Y."/>
            <person name="Yamazaki S."/>
            <person name="Fujita N."/>
        </authorList>
    </citation>
    <scope>NUCLEOTIDE SEQUENCE [LARGE SCALE GENOMIC DNA]</scope>
    <source>
        <strain evidence="10">NBRC 102666 / KCTC 22515 / FYK2301M01</strain>
    </source>
</reference>
<accession>I0IH33</accession>
<feature type="transmembrane region" description="Helical" evidence="7">
    <location>
        <begin position="539"/>
        <end position="562"/>
    </location>
</feature>
<evidence type="ECO:0000313" key="9">
    <source>
        <dbReference type="EMBL" id="BAM04571.1"/>
    </source>
</evidence>
<dbReference type="GO" id="GO:0005886">
    <property type="term" value="C:plasma membrane"/>
    <property type="evidence" value="ECO:0007669"/>
    <property type="project" value="UniProtKB-SubCell"/>
</dbReference>
<evidence type="ECO:0000256" key="3">
    <source>
        <dbReference type="ARBA" id="ARBA00022475"/>
    </source>
</evidence>
<feature type="domain" description="CstA N-terminal" evidence="8">
    <location>
        <begin position="4"/>
        <end position="362"/>
    </location>
</feature>
<dbReference type="KEGG" id="phm:PSMK_24120"/>
<evidence type="ECO:0000256" key="1">
    <source>
        <dbReference type="ARBA" id="ARBA00004651"/>
    </source>
</evidence>
<keyword evidence="5 7" id="KW-1133">Transmembrane helix</keyword>
<evidence type="ECO:0000313" key="10">
    <source>
        <dbReference type="Proteomes" id="UP000007881"/>
    </source>
</evidence>
<evidence type="ECO:0000256" key="6">
    <source>
        <dbReference type="ARBA" id="ARBA00023136"/>
    </source>
</evidence>
<feature type="transmembrane region" description="Helical" evidence="7">
    <location>
        <begin position="258"/>
        <end position="279"/>
    </location>
</feature>
<feature type="transmembrane region" description="Helical" evidence="7">
    <location>
        <begin position="193"/>
        <end position="218"/>
    </location>
</feature>
<feature type="transmembrane region" description="Helical" evidence="7">
    <location>
        <begin position="345"/>
        <end position="369"/>
    </location>
</feature>
<keyword evidence="6 7" id="KW-0472">Membrane</keyword>
<evidence type="ECO:0000256" key="5">
    <source>
        <dbReference type="ARBA" id="ARBA00022989"/>
    </source>
</evidence>
<feature type="transmembrane region" description="Helical" evidence="7">
    <location>
        <begin position="508"/>
        <end position="532"/>
    </location>
</feature>
<evidence type="ECO:0000256" key="7">
    <source>
        <dbReference type="SAM" id="Phobius"/>
    </source>
</evidence>
<feature type="transmembrane region" description="Helical" evidence="7">
    <location>
        <begin position="475"/>
        <end position="496"/>
    </location>
</feature>
<dbReference type="PANTHER" id="PTHR30252:SF0">
    <property type="entry name" value="PEPTIDE TRANSPORTER CSTA"/>
    <property type="match status" value="1"/>
</dbReference>
<dbReference type="OrthoDB" id="9761224at2"/>
<dbReference type="PATRIC" id="fig|1142394.8.peg.2493"/>
<dbReference type="PANTHER" id="PTHR30252">
    <property type="entry name" value="INNER MEMBRANE PEPTIDE TRANSPORTER"/>
    <property type="match status" value="1"/>
</dbReference>
<dbReference type="RefSeq" id="WP_014437784.1">
    <property type="nucleotide sequence ID" value="NC_017080.1"/>
</dbReference>
<feature type="domain" description="CstA N-terminal" evidence="8">
    <location>
        <begin position="399"/>
        <end position="551"/>
    </location>
</feature>
<evidence type="ECO:0000256" key="2">
    <source>
        <dbReference type="ARBA" id="ARBA00007755"/>
    </source>
</evidence>
<dbReference type="AlphaFoldDB" id="I0IH33"/>
<feature type="transmembrane region" description="Helical" evidence="7">
    <location>
        <begin position="87"/>
        <end position="111"/>
    </location>
</feature>
<evidence type="ECO:0000259" key="8">
    <source>
        <dbReference type="Pfam" id="PF02554"/>
    </source>
</evidence>
<feature type="transmembrane region" description="Helical" evidence="7">
    <location>
        <begin position="224"/>
        <end position="246"/>
    </location>
</feature>
<keyword evidence="3" id="KW-1003">Cell membrane</keyword>
<feature type="transmembrane region" description="Helical" evidence="7">
    <location>
        <begin position="410"/>
        <end position="435"/>
    </location>
</feature>